<reference evidence="6 7" key="1">
    <citation type="submission" date="2006-10" db="EMBL/GenBank/DDBJ databases">
        <title>Complete sequence of Syntrophobacter fumaroxidans MPOB.</title>
        <authorList>
            <consortium name="US DOE Joint Genome Institute"/>
            <person name="Copeland A."/>
            <person name="Lucas S."/>
            <person name="Lapidus A."/>
            <person name="Barry K."/>
            <person name="Detter J.C."/>
            <person name="Glavina del Rio T."/>
            <person name="Hammon N."/>
            <person name="Israni S."/>
            <person name="Pitluck S."/>
            <person name="Goltsman E.G."/>
            <person name="Martinez M."/>
            <person name="Schmutz J."/>
            <person name="Larimer F."/>
            <person name="Land M."/>
            <person name="Hauser L."/>
            <person name="Kyrpides N."/>
            <person name="Kim E."/>
            <person name="Boone D.R."/>
            <person name="Brockman F."/>
            <person name="Culley D."/>
            <person name="Ferry J."/>
            <person name="Gunsalus R."/>
            <person name="McInerney M.J."/>
            <person name="Morrison M."/>
            <person name="Plugge C."/>
            <person name="Rohlin L."/>
            <person name="Scholten J."/>
            <person name="Sieber J."/>
            <person name="Stams A.J.M."/>
            <person name="Worm P."/>
            <person name="Henstra A.M."/>
            <person name="Richardson P."/>
        </authorList>
    </citation>
    <scope>NUCLEOTIDE SEQUENCE [LARGE SCALE GENOMIC DNA]</scope>
    <source>
        <strain evidence="7">DSM 10017 / MPOB</strain>
    </source>
</reference>
<organism evidence="6 7">
    <name type="scientific">Syntrophobacter fumaroxidans (strain DSM 10017 / MPOB)</name>
    <dbReference type="NCBI Taxonomy" id="335543"/>
    <lineage>
        <taxon>Bacteria</taxon>
        <taxon>Pseudomonadati</taxon>
        <taxon>Thermodesulfobacteriota</taxon>
        <taxon>Syntrophobacteria</taxon>
        <taxon>Syntrophobacterales</taxon>
        <taxon>Syntrophobacteraceae</taxon>
        <taxon>Syntrophobacter</taxon>
    </lineage>
</organism>
<dbReference type="InterPro" id="IPR047272">
    <property type="entry name" value="S49_SppA_C"/>
</dbReference>
<dbReference type="InterPro" id="IPR004635">
    <property type="entry name" value="Pept_S49_SppA"/>
</dbReference>
<dbReference type="PROSITE" id="PS51257">
    <property type="entry name" value="PROKAR_LIPOPROTEIN"/>
    <property type="match status" value="1"/>
</dbReference>
<name>A0LJP5_SYNFM</name>
<dbReference type="AlphaFoldDB" id="A0LJP5"/>
<proteinExistence type="inferred from homology"/>
<dbReference type="STRING" id="335543.Sfum_1962"/>
<dbReference type="EMBL" id="CP000478">
    <property type="protein sequence ID" value="ABK17647.1"/>
    <property type="molecule type" value="Genomic_DNA"/>
</dbReference>
<comment type="similarity">
    <text evidence="1">Belongs to the peptidase S49 family.</text>
</comment>
<keyword evidence="7" id="KW-1185">Reference proteome</keyword>
<dbReference type="NCBIfam" id="TIGR00706">
    <property type="entry name" value="SppA_dom"/>
    <property type="match status" value="1"/>
</dbReference>
<dbReference type="InterPro" id="IPR002142">
    <property type="entry name" value="Peptidase_S49"/>
</dbReference>
<dbReference type="CDD" id="cd07023">
    <property type="entry name" value="S49_Sppa_N_C"/>
    <property type="match status" value="1"/>
</dbReference>
<dbReference type="GO" id="GO:0008236">
    <property type="term" value="F:serine-type peptidase activity"/>
    <property type="evidence" value="ECO:0007669"/>
    <property type="project" value="UniProtKB-KW"/>
</dbReference>
<dbReference type="eggNOG" id="COG0616">
    <property type="taxonomic scope" value="Bacteria"/>
</dbReference>
<keyword evidence="2" id="KW-0645">Protease</keyword>
<evidence type="ECO:0000256" key="1">
    <source>
        <dbReference type="ARBA" id="ARBA00008683"/>
    </source>
</evidence>
<sequence length="329" mass="35643" precursor="true">MTRYALSTIVVMIALLATGCIKPKITVFPDATEPLLEHTLQGEGKDKVLLIPVKGFISDTSRGFVLRQKPAMVQEIVSQLKKAEKDKTVKAVLLKVDSSGGSVSASDILYHEIMEFKRRSGAKLVAVLMGTAASGGYYIALPADSIVAHPSTITGSVGVIFIRPKVTGLMDKIGLEVEVDKSGRNKDMGSPFRKTTAEEQQILQHLIDELARKFIDLTVAHRRLEPAALADVSTARVYLAEEALRLGLVDKVGYVDDALREAQTLAGLPPNARVVVYRRAEYPDDNLYNVSTSKSDGGRISLIDLGPADSFSSLHSGFYYLWLPGAGGE</sequence>
<dbReference type="PANTHER" id="PTHR42987:SF4">
    <property type="entry name" value="PROTEASE SOHB-RELATED"/>
    <property type="match status" value="1"/>
</dbReference>
<gene>
    <name evidence="6" type="ordered locus">Sfum_1962</name>
</gene>
<dbReference type="SUPFAM" id="SSF52096">
    <property type="entry name" value="ClpP/crotonase"/>
    <property type="match status" value="1"/>
</dbReference>
<dbReference type="InterPro" id="IPR029045">
    <property type="entry name" value="ClpP/crotonase-like_dom_sf"/>
</dbReference>
<dbReference type="Gene3D" id="6.20.330.10">
    <property type="match status" value="1"/>
</dbReference>
<evidence type="ECO:0000313" key="6">
    <source>
        <dbReference type="EMBL" id="ABK17647.1"/>
    </source>
</evidence>
<accession>A0LJP5</accession>
<dbReference type="InParanoid" id="A0LJP5"/>
<dbReference type="Pfam" id="PF01343">
    <property type="entry name" value="Peptidase_S49"/>
    <property type="match status" value="1"/>
</dbReference>
<dbReference type="Gene3D" id="3.90.226.10">
    <property type="entry name" value="2-enoyl-CoA Hydratase, Chain A, domain 1"/>
    <property type="match status" value="1"/>
</dbReference>
<dbReference type="HOGENOM" id="CLU_046540_0_1_7"/>
<dbReference type="RefSeq" id="WP_011698817.1">
    <property type="nucleotide sequence ID" value="NC_008554.1"/>
</dbReference>
<dbReference type="MEROPS" id="S49.A08"/>
<dbReference type="GO" id="GO:0006508">
    <property type="term" value="P:proteolysis"/>
    <property type="evidence" value="ECO:0007669"/>
    <property type="project" value="UniProtKB-KW"/>
</dbReference>
<keyword evidence="3" id="KW-0378">Hydrolase</keyword>
<dbReference type="KEGG" id="sfu:Sfum_1962"/>
<protein>
    <submittedName>
        <fullName evidence="6">Signal peptide peptidase A. Serine peptidase. MEROPS family S49</fullName>
    </submittedName>
</protein>
<dbReference type="FunCoup" id="A0LJP5">
    <property type="interactions" value="108"/>
</dbReference>
<dbReference type="Proteomes" id="UP000001784">
    <property type="component" value="Chromosome"/>
</dbReference>
<dbReference type="OrthoDB" id="9764363at2"/>
<feature type="domain" description="Peptidase S49" evidence="5">
    <location>
        <begin position="118"/>
        <end position="268"/>
    </location>
</feature>
<evidence type="ECO:0000256" key="4">
    <source>
        <dbReference type="ARBA" id="ARBA00022825"/>
    </source>
</evidence>
<keyword evidence="4" id="KW-0720">Serine protease</keyword>
<evidence type="ECO:0000256" key="2">
    <source>
        <dbReference type="ARBA" id="ARBA00022670"/>
    </source>
</evidence>
<evidence type="ECO:0000313" key="7">
    <source>
        <dbReference type="Proteomes" id="UP000001784"/>
    </source>
</evidence>
<evidence type="ECO:0000256" key="3">
    <source>
        <dbReference type="ARBA" id="ARBA00022801"/>
    </source>
</evidence>
<evidence type="ECO:0000259" key="5">
    <source>
        <dbReference type="Pfam" id="PF01343"/>
    </source>
</evidence>
<dbReference type="PANTHER" id="PTHR42987">
    <property type="entry name" value="PEPTIDASE S49"/>
    <property type="match status" value="1"/>
</dbReference>